<protein>
    <submittedName>
        <fullName evidence="2">Uncharacterized protein</fullName>
    </submittedName>
</protein>
<sequence>MPPAPASRGPTSSSAPETTPDADADSSSDTTVMVADTDILGRLRILLQPYLDAEDAGTRRPSKRARRGALSNKSTPEKLFTLSKFFSRAVSCFDDIGDSVGCGVSARLTPTRPGANGSKKVQAKRTRLLKNFELFLTQAPEIIDILQTVFKKKGDWQLLLILLRKGATAAQHHDTNGIRGKPSYALQPGEIFVPSLDDGSASKPKRGMNNQTIRSFLAPWPLRIRLEEDEEVDGKLVLTVKAVKLARKLKSSTLKITDDDWPSVFYMPDGFDKNDLDNAARSSALFLSFYHRIEGCWYAYQISILRCLHACADTSRINGLFRSLFIVRILRHIWVSPTLGKDGADRLPPTCNARAHAQFTVPGRMVAYACVLGRTALTTYIWERKAGGCNYVRMFNEVVDFFERPGDDEDDEDPWIAETLKWLTVRVFPDGAADDDDDNSDSGDDDQRTTSKIMAQRKARLATRKAAQNAGAQQPTPPSSSSAQPGPDAIFLLHALYVLSTLYQALSMNGINSPVNCRGFPSTATSSSQQPLKFPSPHGQVFRTILRTFADLYLVIVCTLTSLIAIE</sequence>
<evidence type="ECO:0000313" key="3">
    <source>
        <dbReference type="Proteomes" id="UP001221142"/>
    </source>
</evidence>
<feature type="compositionally biased region" description="Acidic residues" evidence="1">
    <location>
        <begin position="432"/>
        <end position="444"/>
    </location>
</feature>
<feature type="region of interest" description="Disordered" evidence="1">
    <location>
        <begin position="431"/>
        <end position="451"/>
    </location>
</feature>
<dbReference type="Pfam" id="PF20414">
    <property type="entry name" value="DUF6698"/>
    <property type="match status" value="2"/>
</dbReference>
<proteinExistence type="predicted"/>
<name>A0AAD7FJ27_9AGAR</name>
<dbReference type="InterPro" id="IPR046521">
    <property type="entry name" value="DUF6698"/>
</dbReference>
<feature type="region of interest" description="Disordered" evidence="1">
    <location>
        <begin position="1"/>
        <end position="31"/>
    </location>
</feature>
<evidence type="ECO:0000313" key="2">
    <source>
        <dbReference type="EMBL" id="KAJ7627109.1"/>
    </source>
</evidence>
<gene>
    <name evidence="2" type="ORF">FB45DRAFT_1029467</name>
</gene>
<evidence type="ECO:0000256" key="1">
    <source>
        <dbReference type="SAM" id="MobiDB-lite"/>
    </source>
</evidence>
<dbReference type="AlphaFoldDB" id="A0AAD7FJ27"/>
<comment type="caution">
    <text evidence="2">The sequence shown here is derived from an EMBL/GenBank/DDBJ whole genome shotgun (WGS) entry which is preliminary data.</text>
</comment>
<accession>A0AAD7FJ27</accession>
<dbReference type="Proteomes" id="UP001221142">
    <property type="component" value="Unassembled WGS sequence"/>
</dbReference>
<reference evidence="2" key="1">
    <citation type="submission" date="2023-03" db="EMBL/GenBank/DDBJ databases">
        <title>Massive genome expansion in bonnet fungi (Mycena s.s.) driven by repeated elements and novel gene families across ecological guilds.</title>
        <authorList>
            <consortium name="Lawrence Berkeley National Laboratory"/>
            <person name="Harder C.B."/>
            <person name="Miyauchi S."/>
            <person name="Viragh M."/>
            <person name="Kuo A."/>
            <person name="Thoen E."/>
            <person name="Andreopoulos B."/>
            <person name="Lu D."/>
            <person name="Skrede I."/>
            <person name="Drula E."/>
            <person name="Henrissat B."/>
            <person name="Morin E."/>
            <person name="Kohler A."/>
            <person name="Barry K."/>
            <person name="LaButti K."/>
            <person name="Morin E."/>
            <person name="Salamov A."/>
            <person name="Lipzen A."/>
            <person name="Mereny Z."/>
            <person name="Hegedus B."/>
            <person name="Baldrian P."/>
            <person name="Stursova M."/>
            <person name="Weitz H."/>
            <person name="Taylor A."/>
            <person name="Grigoriev I.V."/>
            <person name="Nagy L.G."/>
            <person name="Martin F."/>
            <person name="Kauserud H."/>
        </authorList>
    </citation>
    <scope>NUCLEOTIDE SEQUENCE</scope>
    <source>
        <strain evidence="2">9284</strain>
    </source>
</reference>
<dbReference type="EMBL" id="JARKIF010000011">
    <property type="protein sequence ID" value="KAJ7627109.1"/>
    <property type="molecule type" value="Genomic_DNA"/>
</dbReference>
<keyword evidence="3" id="KW-1185">Reference proteome</keyword>
<feature type="region of interest" description="Disordered" evidence="1">
    <location>
        <begin position="464"/>
        <end position="485"/>
    </location>
</feature>
<organism evidence="2 3">
    <name type="scientific">Roridomyces roridus</name>
    <dbReference type="NCBI Taxonomy" id="1738132"/>
    <lineage>
        <taxon>Eukaryota</taxon>
        <taxon>Fungi</taxon>
        <taxon>Dikarya</taxon>
        <taxon>Basidiomycota</taxon>
        <taxon>Agaricomycotina</taxon>
        <taxon>Agaricomycetes</taxon>
        <taxon>Agaricomycetidae</taxon>
        <taxon>Agaricales</taxon>
        <taxon>Marasmiineae</taxon>
        <taxon>Mycenaceae</taxon>
        <taxon>Roridomyces</taxon>
    </lineage>
</organism>
<feature type="compositionally biased region" description="Low complexity" evidence="1">
    <location>
        <begin position="470"/>
        <end position="485"/>
    </location>
</feature>